<protein>
    <recommendedName>
        <fullName evidence="4">DYW domain-containing protein</fullName>
    </recommendedName>
</protein>
<feature type="repeat" description="PPR" evidence="3">
    <location>
        <begin position="398"/>
        <end position="432"/>
    </location>
</feature>
<dbReference type="InterPro" id="IPR046960">
    <property type="entry name" value="PPR_At4g14850-like_plant"/>
</dbReference>
<dbReference type="InterPro" id="IPR046848">
    <property type="entry name" value="E_motif"/>
</dbReference>
<dbReference type="Proteomes" id="UP001154282">
    <property type="component" value="Unassembled WGS sequence"/>
</dbReference>
<feature type="domain" description="DYW" evidence="4">
    <location>
        <begin position="614"/>
        <end position="706"/>
    </location>
</feature>
<dbReference type="InterPro" id="IPR002885">
    <property type="entry name" value="PPR_rpt"/>
</dbReference>
<dbReference type="PANTHER" id="PTHR47926">
    <property type="entry name" value="PENTATRICOPEPTIDE REPEAT-CONTAINING PROTEIN"/>
    <property type="match status" value="1"/>
</dbReference>
<comment type="similarity">
    <text evidence="1">Belongs to the PPR family. PCMP-H subfamily.</text>
</comment>
<feature type="repeat" description="PPR" evidence="3">
    <location>
        <begin position="235"/>
        <end position="269"/>
    </location>
</feature>
<dbReference type="InterPro" id="IPR011990">
    <property type="entry name" value="TPR-like_helical_dom_sf"/>
</dbReference>
<dbReference type="PROSITE" id="PS51375">
    <property type="entry name" value="PPR"/>
    <property type="match status" value="6"/>
</dbReference>
<evidence type="ECO:0000256" key="3">
    <source>
        <dbReference type="PROSITE-ProRule" id="PRU00708"/>
    </source>
</evidence>
<gene>
    <name evidence="5" type="ORF">LITE_LOCUS46205</name>
</gene>
<dbReference type="Pfam" id="PF14432">
    <property type="entry name" value="DYW_deaminase"/>
    <property type="match status" value="1"/>
</dbReference>
<dbReference type="Pfam" id="PF20431">
    <property type="entry name" value="E_motif"/>
    <property type="match status" value="1"/>
</dbReference>
<accession>A0AAV0R6D4</accession>
<evidence type="ECO:0000259" key="4">
    <source>
        <dbReference type="Pfam" id="PF14432"/>
    </source>
</evidence>
<feature type="repeat" description="PPR" evidence="3">
    <location>
        <begin position="49"/>
        <end position="83"/>
    </location>
</feature>
<dbReference type="FunFam" id="1.25.40.10:FF:001506">
    <property type="entry name" value="Os03g0317100 protein"/>
    <property type="match status" value="1"/>
</dbReference>
<dbReference type="InterPro" id="IPR032867">
    <property type="entry name" value="DYW_dom"/>
</dbReference>
<dbReference type="SUPFAM" id="SSF48452">
    <property type="entry name" value="TPR-like"/>
    <property type="match status" value="1"/>
</dbReference>
<evidence type="ECO:0000256" key="1">
    <source>
        <dbReference type="ARBA" id="ARBA00006643"/>
    </source>
</evidence>
<keyword evidence="2" id="KW-0677">Repeat</keyword>
<feature type="repeat" description="PPR" evidence="3">
    <location>
        <begin position="173"/>
        <end position="207"/>
    </location>
</feature>
<dbReference type="EMBL" id="CAMGYJ010000010">
    <property type="protein sequence ID" value="CAI0551997.1"/>
    <property type="molecule type" value="Genomic_DNA"/>
</dbReference>
<feature type="repeat" description="PPR" evidence="3">
    <location>
        <begin position="111"/>
        <end position="145"/>
    </location>
</feature>
<feature type="repeat" description="PPR" evidence="3">
    <location>
        <begin position="297"/>
        <end position="331"/>
    </location>
</feature>
<dbReference type="Pfam" id="PF01535">
    <property type="entry name" value="PPR"/>
    <property type="match status" value="10"/>
</dbReference>
<proteinExistence type="inferred from homology"/>
<dbReference type="Pfam" id="PF13041">
    <property type="entry name" value="PPR_2"/>
    <property type="match status" value="1"/>
</dbReference>
<organism evidence="5 6">
    <name type="scientific">Linum tenue</name>
    <dbReference type="NCBI Taxonomy" id="586396"/>
    <lineage>
        <taxon>Eukaryota</taxon>
        <taxon>Viridiplantae</taxon>
        <taxon>Streptophyta</taxon>
        <taxon>Embryophyta</taxon>
        <taxon>Tracheophyta</taxon>
        <taxon>Spermatophyta</taxon>
        <taxon>Magnoliopsida</taxon>
        <taxon>eudicotyledons</taxon>
        <taxon>Gunneridae</taxon>
        <taxon>Pentapetalae</taxon>
        <taxon>rosids</taxon>
        <taxon>fabids</taxon>
        <taxon>Malpighiales</taxon>
        <taxon>Linaceae</taxon>
        <taxon>Linum</taxon>
    </lineage>
</organism>
<dbReference type="Gene3D" id="1.25.40.10">
    <property type="entry name" value="Tetratricopeptide repeat domain"/>
    <property type="match status" value="5"/>
</dbReference>
<comment type="caution">
    <text evidence="5">The sequence shown here is derived from an EMBL/GenBank/DDBJ whole genome shotgun (WGS) entry which is preliminary data.</text>
</comment>
<evidence type="ECO:0000313" key="6">
    <source>
        <dbReference type="Proteomes" id="UP001154282"/>
    </source>
</evidence>
<dbReference type="GO" id="GO:0008270">
    <property type="term" value="F:zinc ion binding"/>
    <property type="evidence" value="ECO:0007669"/>
    <property type="project" value="InterPro"/>
</dbReference>
<dbReference type="AlphaFoldDB" id="A0AAV0R6D4"/>
<dbReference type="GO" id="GO:0009451">
    <property type="term" value="P:RNA modification"/>
    <property type="evidence" value="ECO:0007669"/>
    <property type="project" value="InterPro"/>
</dbReference>
<keyword evidence="6" id="KW-1185">Reference proteome</keyword>
<sequence>MLFLLISRRTYSAALNAPFSRSNSQISHFARTGQIDRARQVFDQLRDKTVVSWNAIVAGYFQNNQPREARQLFDHMPERNTVSWNGLISGYVKNGMTGEAREAFNKMPERNVLSWTAMLRGYVQEGMIEEAERLFSQMPVKNVVSWTVMIGGLIEDGRVDEALKLFYVMPVKDVVARTSMIGGLCSEGRLKEAREIFDEMPERNVVAWTTMINGYVIHNKVDLARKLFEVMPGKNEVTWTAMLMGYTRSGRIKEAAELFDAMPVQSAPACNEMIMGFGQDGQVAEARWVFDQMTEKDDVPWSSMIKVYERKGFELEALGLFRLMQLQGIRPNFPSMISTLSVCGSLAILNHGREVHAQLVRSMFDFDVYVCSVLITMYIKCGDLVKGKLVFDRFTFKDTVMWNSIITGYAQHGLGKEALQVFYDMVSSGVPPDEVTFIGALSACSYTGRVKEGIELFESMKSKYLVNPKTEHYSCVVDLLGRAGKLNEAMNLIRDMSVEADACVWGALLGACRIHNRLDLAEVVAKKLSLIEPENSGHHILLSNIYSSQGRWRDVAALRSNMRVHSLSKSPGCSWIEVEKNVHVFTGGDIMSHPEHALILKMVEKLDGVIIEAGYSPDGSFVLHDVEEEEKVHSLRHHSEKLAAAFGILKVPKGMPIRIMKNLRVCGDCHAAIKLIARVTEREIVLRDANRFHHFKDGSCSCGDYW</sequence>
<evidence type="ECO:0000256" key="2">
    <source>
        <dbReference type="ARBA" id="ARBA00022737"/>
    </source>
</evidence>
<dbReference type="FunFam" id="1.25.40.10:FF:000366">
    <property type="entry name" value="Pentatricopeptide (PPR) repeat-containing protein"/>
    <property type="match status" value="1"/>
</dbReference>
<name>A0AAV0R6D4_9ROSI</name>
<dbReference type="FunFam" id="1.25.40.10:FF:000125">
    <property type="entry name" value="Pentatricopeptide repeat-containing protein"/>
    <property type="match status" value="2"/>
</dbReference>
<reference evidence="5" key="1">
    <citation type="submission" date="2022-08" db="EMBL/GenBank/DDBJ databases">
        <authorList>
            <person name="Gutierrez-Valencia J."/>
        </authorList>
    </citation>
    <scope>NUCLEOTIDE SEQUENCE</scope>
</reference>
<dbReference type="NCBIfam" id="TIGR00756">
    <property type="entry name" value="PPR"/>
    <property type="match status" value="9"/>
</dbReference>
<dbReference type="PANTHER" id="PTHR47926:SF373">
    <property type="entry name" value="TETRATRICOPEPTIDE-LIKE HELICAL DOMAIN SUPERFAMILY, DYW DOMAIN-CONTAINING PROTEIN"/>
    <property type="match status" value="1"/>
</dbReference>
<dbReference type="GO" id="GO:0003723">
    <property type="term" value="F:RNA binding"/>
    <property type="evidence" value="ECO:0007669"/>
    <property type="project" value="InterPro"/>
</dbReference>
<dbReference type="GO" id="GO:0048731">
    <property type="term" value="P:system development"/>
    <property type="evidence" value="ECO:0007669"/>
    <property type="project" value="UniProtKB-ARBA"/>
</dbReference>
<evidence type="ECO:0000313" key="5">
    <source>
        <dbReference type="EMBL" id="CAI0551997.1"/>
    </source>
</evidence>